<dbReference type="Proteomes" id="UP001064489">
    <property type="component" value="Chromosome 6"/>
</dbReference>
<proteinExistence type="predicted"/>
<reference evidence="1" key="2">
    <citation type="submission" date="2023-02" db="EMBL/GenBank/DDBJ databases">
        <authorList>
            <person name="Swenson N.G."/>
            <person name="Wegrzyn J.L."/>
            <person name="Mcevoy S.L."/>
        </authorList>
    </citation>
    <scope>NUCLEOTIDE SEQUENCE</scope>
    <source>
        <strain evidence="1">91603</strain>
        <tissue evidence="1">Leaf</tissue>
    </source>
</reference>
<sequence length="259" mass="27384">MNPTLTSFLIAFDLNVVYDLQAHRAQGADEVINHEVLVSSREASATPRLAKKRVKRNASEVSAKKAKVGGASDHAVVGEALDPIVVGEALDPTRVQQGTGPTVGEVEADLLRDSEDVSITQRKEEVGLVDQKVEVGVAMDGPTSNRTGEYVGAGITYVLEKNKEEGATILPEIVYKELSQTTSSSEGSSPPSWGGMSPFSSLGSIPIVAGTSTGAILPLKGLIYSLEMMMAMASIHSYLGDGDWDRKGVASYLTGSDIF</sequence>
<protein>
    <submittedName>
        <fullName evidence="1">Uncharacterized protein</fullName>
    </submittedName>
</protein>
<dbReference type="EMBL" id="JAJSOW010000004">
    <property type="protein sequence ID" value="KAI9192358.1"/>
    <property type="molecule type" value="Genomic_DNA"/>
</dbReference>
<gene>
    <name evidence="1" type="ORF">LWI28_021660</name>
</gene>
<accession>A0AAD5JAF2</accession>
<name>A0AAD5JAF2_ACENE</name>
<keyword evidence="2" id="KW-1185">Reference proteome</keyword>
<reference evidence="1" key="1">
    <citation type="journal article" date="2022" name="Plant J.">
        <title>Strategies of tolerance reflected in two North American maple genomes.</title>
        <authorList>
            <person name="McEvoy S.L."/>
            <person name="Sezen U.U."/>
            <person name="Trouern-Trend A."/>
            <person name="McMahon S.M."/>
            <person name="Schaberg P.G."/>
            <person name="Yang J."/>
            <person name="Wegrzyn J.L."/>
            <person name="Swenson N.G."/>
        </authorList>
    </citation>
    <scope>NUCLEOTIDE SEQUENCE</scope>
    <source>
        <strain evidence="1">91603</strain>
    </source>
</reference>
<evidence type="ECO:0000313" key="1">
    <source>
        <dbReference type="EMBL" id="KAI9192358.1"/>
    </source>
</evidence>
<dbReference type="AlphaFoldDB" id="A0AAD5JAF2"/>
<organism evidence="1 2">
    <name type="scientific">Acer negundo</name>
    <name type="common">Box elder</name>
    <dbReference type="NCBI Taxonomy" id="4023"/>
    <lineage>
        <taxon>Eukaryota</taxon>
        <taxon>Viridiplantae</taxon>
        <taxon>Streptophyta</taxon>
        <taxon>Embryophyta</taxon>
        <taxon>Tracheophyta</taxon>
        <taxon>Spermatophyta</taxon>
        <taxon>Magnoliopsida</taxon>
        <taxon>eudicotyledons</taxon>
        <taxon>Gunneridae</taxon>
        <taxon>Pentapetalae</taxon>
        <taxon>rosids</taxon>
        <taxon>malvids</taxon>
        <taxon>Sapindales</taxon>
        <taxon>Sapindaceae</taxon>
        <taxon>Hippocastanoideae</taxon>
        <taxon>Acereae</taxon>
        <taxon>Acer</taxon>
    </lineage>
</organism>
<comment type="caution">
    <text evidence="1">The sequence shown here is derived from an EMBL/GenBank/DDBJ whole genome shotgun (WGS) entry which is preliminary data.</text>
</comment>
<evidence type="ECO:0000313" key="2">
    <source>
        <dbReference type="Proteomes" id="UP001064489"/>
    </source>
</evidence>